<organism evidence="3 4">
    <name type="scientific">Lodderomyces elongisporus (strain ATCC 11503 / CBS 2605 / JCM 1781 / NBRC 1676 / NRRL YB-4239)</name>
    <name type="common">Yeast</name>
    <name type="synonym">Saccharomyces elongisporus</name>
    <dbReference type="NCBI Taxonomy" id="379508"/>
    <lineage>
        <taxon>Eukaryota</taxon>
        <taxon>Fungi</taxon>
        <taxon>Dikarya</taxon>
        <taxon>Ascomycota</taxon>
        <taxon>Saccharomycotina</taxon>
        <taxon>Pichiomycetes</taxon>
        <taxon>Debaryomycetaceae</taxon>
        <taxon>Candida/Lodderomyces clade</taxon>
        <taxon>Lodderomyces</taxon>
    </lineage>
</organism>
<dbReference type="HOGENOM" id="CLU_017830_0_0_1"/>
<feature type="domain" description="YMC020W-like alpha/beta hydrolase" evidence="2">
    <location>
        <begin position="404"/>
        <end position="726"/>
    </location>
</feature>
<dbReference type="KEGG" id="lel:PVL30_004823"/>
<feature type="compositionally biased region" description="Low complexity" evidence="1">
    <location>
        <begin position="108"/>
        <end position="134"/>
    </location>
</feature>
<dbReference type="InterPro" id="IPR058934">
    <property type="entry name" value="YMC020W-like"/>
</dbReference>
<dbReference type="Proteomes" id="UP000001996">
    <property type="component" value="Unassembled WGS sequence"/>
</dbReference>
<evidence type="ECO:0000313" key="4">
    <source>
        <dbReference type="Proteomes" id="UP000001996"/>
    </source>
</evidence>
<dbReference type="VEuPathDB" id="FungiDB:LELG_04002"/>
<gene>
    <name evidence="3" type="ORF">LELG_04002</name>
</gene>
<dbReference type="OrthoDB" id="5598028at2759"/>
<dbReference type="InParanoid" id="A5E315"/>
<dbReference type="Pfam" id="PF26147">
    <property type="entry name" value="AB_HYDROLASE_YMC0-YMC35"/>
    <property type="match status" value="1"/>
</dbReference>
<sequence length="829" mass="94731">MSSKDKIPNGNVSKTEVINGRGTQPTPGKQPSDQSLKQNQNQNQKQKQILDKNKEREIASNTNGIYATDNTTSNINTRALSLFSWYGSSQDKGEGENHTNVLPKPELNGNNNSSNNNIKNENIKNNNGNSNGKNNKPRVINPTSSTVPISLPVASTSQQPKERSKLPISIQNSTSWFASYTSFFTLNNTALINLEEIPLLRDNRSNNNNDNYDSNTNNHNNDYNNDELSNLSRKESSISDCSFPNQNQEQSWFSRIFQNPFGLALKQTTDEDDGISEAYKTAKTTIETFKDELHYAYYSEDRFKTAELAVFGTQSEHTPAHIPSRKWRPVSPNEMFEKSLKRLPSMQSIQLQSIMQEDVVNSQGNESLVHPRVNENYRELTLKTRLRILSKDVVCGIRTENHLYRKSPVQLQQQARRTKRIIVVGVHSFLPTKLVRALIGEYTGTSIDFARHASKAVEKWILRNDLQIDKNSDYTIKTIAIDGQGRFDNCVKRALHLLGNWKLDLEESDFIFFVSHGTSVPVSFTVLAKLIQSSHYLKHGGKRKIALLSMLGNMQGPVPSLRYKIVNRAYSQVENEIVQELFEYEKRDSKLSRQLQQSFTYLISQNVKIILTSDPRDLFIPLHSMMGVQFAHPNIHRNMHIMPSNANANTIANTGTQDMDFLISIITSICNVRNLGQFKDYNIVKDLSDKLDHPLFINKTPRVMVFEQEEVYTDALDFALGSTSLYHKRDLIMNFPKRLMKPRALSSSSSIDSSTSILLDSQFNFQNNLPWNIRTLFQDMLQYKHINAIACIQKMIEQYRDWKPVLKQHKDIKYCLEALDDFTVRDLLL</sequence>
<feature type="region of interest" description="Disordered" evidence="1">
    <location>
        <begin position="90"/>
        <end position="167"/>
    </location>
</feature>
<dbReference type="OMA" id="HINAIAC"/>
<dbReference type="PANTHER" id="PTHR47349:SF1">
    <property type="entry name" value="AER328WP"/>
    <property type="match status" value="1"/>
</dbReference>
<feature type="compositionally biased region" description="Polar residues" evidence="1">
    <location>
        <begin position="10"/>
        <end position="36"/>
    </location>
</feature>
<feature type="compositionally biased region" description="Polar residues" evidence="1">
    <location>
        <begin position="141"/>
        <end position="159"/>
    </location>
</feature>
<proteinExistence type="predicted"/>
<keyword evidence="4" id="KW-1185">Reference proteome</keyword>
<evidence type="ECO:0000256" key="1">
    <source>
        <dbReference type="SAM" id="MobiDB-lite"/>
    </source>
</evidence>
<dbReference type="eggNOG" id="ENOG502RJSV">
    <property type="taxonomic scope" value="Eukaryota"/>
</dbReference>
<feature type="region of interest" description="Disordered" evidence="1">
    <location>
        <begin position="201"/>
        <end position="231"/>
    </location>
</feature>
<evidence type="ECO:0000313" key="3">
    <source>
        <dbReference type="EMBL" id="EDK45823.1"/>
    </source>
</evidence>
<accession>A5E315</accession>
<dbReference type="GeneID" id="5232054"/>
<evidence type="ECO:0000259" key="2">
    <source>
        <dbReference type="Pfam" id="PF26147"/>
    </source>
</evidence>
<dbReference type="AlphaFoldDB" id="A5E315"/>
<dbReference type="InterPro" id="IPR058933">
    <property type="entry name" value="YMC020W-like_ab_hydrolase"/>
</dbReference>
<reference evidence="3 4" key="1">
    <citation type="journal article" date="2009" name="Nature">
        <title>Evolution of pathogenicity and sexual reproduction in eight Candida genomes.</title>
        <authorList>
            <person name="Butler G."/>
            <person name="Rasmussen M.D."/>
            <person name="Lin M.F."/>
            <person name="Santos M.A."/>
            <person name="Sakthikumar S."/>
            <person name="Munro C.A."/>
            <person name="Rheinbay E."/>
            <person name="Grabherr M."/>
            <person name="Forche A."/>
            <person name="Reedy J.L."/>
            <person name="Agrafioti I."/>
            <person name="Arnaud M.B."/>
            <person name="Bates S."/>
            <person name="Brown A.J."/>
            <person name="Brunke S."/>
            <person name="Costanzo M.C."/>
            <person name="Fitzpatrick D.A."/>
            <person name="de Groot P.W."/>
            <person name="Harris D."/>
            <person name="Hoyer L.L."/>
            <person name="Hube B."/>
            <person name="Klis F.M."/>
            <person name="Kodira C."/>
            <person name="Lennard N."/>
            <person name="Logue M.E."/>
            <person name="Martin R."/>
            <person name="Neiman A.M."/>
            <person name="Nikolaou E."/>
            <person name="Quail M.A."/>
            <person name="Quinn J."/>
            <person name="Santos M.C."/>
            <person name="Schmitzberger F.F."/>
            <person name="Sherlock G."/>
            <person name="Shah P."/>
            <person name="Silverstein K.A."/>
            <person name="Skrzypek M.S."/>
            <person name="Soll D."/>
            <person name="Staggs R."/>
            <person name="Stansfield I."/>
            <person name="Stumpf M.P."/>
            <person name="Sudbery P.E."/>
            <person name="Srikantha T."/>
            <person name="Zeng Q."/>
            <person name="Berman J."/>
            <person name="Berriman M."/>
            <person name="Heitman J."/>
            <person name="Gow N.A."/>
            <person name="Lorenz M.C."/>
            <person name="Birren B.W."/>
            <person name="Kellis M."/>
            <person name="Cuomo C.A."/>
        </authorList>
    </citation>
    <scope>NUCLEOTIDE SEQUENCE [LARGE SCALE GENOMIC DNA]</scope>
    <source>
        <strain evidence="4">ATCC 11503 / BCRC 21390 / CBS 2605 / JCM 1781 / NBRC 1676 / NRRL YB-4239</strain>
    </source>
</reference>
<feature type="region of interest" description="Disordered" evidence="1">
    <location>
        <begin position="1"/>
        <end position="56"/>
    </location>
</feature>
<dbReference type="PANTHER" id="PTHR47349">
    <property type="entry name" value="CHROMOSOME 8, WHOLE GENOME SHOTGUN SEQUENCE"/>
    <property type="match status" value="1"/>
</dbReference>
<feature type="compositionally biased region" description="Low complexity" evidence="1">
    <location>
        <begin position="205"/>
        <end position="231"/>
    </location>
</feature>
<dbReference type="EMBL" id="CH981528">
    <property type="protein sequence ID" value="EDK45823.1"/>
    <property type="molecule type" value="Genomic_DNA"/>
</dbReference>
<name>A5E315_LODEL</name>
<protein>
    <recommendedName>
        <fullName evidence="2">YMC020W-like alpha/beta hydrolase domain-containing protein</fullName>
    </recommendedName>
</protein>
<feature type="compositionally biased region" description="Low complexity" evidence="1">
    <location>
        <begin position="37"/>
        <end position="47"/>
    </location>
</feature>